<dbReference type="GO" id="GO:0006313">
    <property type="term" value="P:DNA transposition"/>
    <property type="evidence" value="ECO:0007669"/>
    <property type="project" value="InterPro"/>
</dbReference>
<accession>A0A1F5JAH0</accession>
<evidence type="ECO:0000313" key="2">
    <source>
        <dbReference type="EMBL" id="OGE25582.1"/>
    </source>
</evidence>
<dbReference type="InterPro" id="IPR036515">
    <property type="entry name" value="Transposase_17_sf"/>
</dbReference>
<protein>
    <recommendedName>
        <fullName evidence="1">Transposase IS200-like domain-containing protein</fullName>
    </recommendedName>
</protein>
<dbReference type="Pfam" id="PF01797">
    <property type="entry name" value="Y1_Tnp"/>
    <property type="match status" value="1"/>
</dbReference>
<proteinExistence type="predicted"/>
<dbReference type="GO" id="GO:0004803">
    <property type="term" value="F:transposase activity"/>
    <property type="evidence" value="ECO:0007669"/>
    <property type="project" value="InterPro"/>
</dbReference>
<dbReference type="PANTHER" id="PTHR34322">
    <property type="entry name" value="TRANSPOSASE, Y1_TNP DOMAIN-CONTAINING"/>
    <property type="match status" value="1"/>
</dbReference>
<organism evidence="2 3">
    <name type="scientific">Candidatus Daviesbacteria bacterium RIFCSPHIGHO2_02_FULL_39_12</name>
    <dbReference type="NCBI Taxonomy" id="1797770"/>
    <lineage>
        <taxon>Bacteria</taxon>
        <taxon>Candidatus Daviesiibacteriota</taxon>
    </lineage>
</organism>
<dbReference type="Gene3D" id="3.30.70.1290">
    <property type="entry name" value="Transposase IS200-like"/>
    <property type="match status" value="1"/>
</dbReference>
<name>A0A1F5JAH0_9BACT</name>
<dbReference type="SUPFAM" id="SSF143422">
    <property type="entry name" value="Transposase IS200-like"/>
    <property type="match status" value="1"/>
</dbReference>
<dbReference type="InterPro" id="IPR002686">
    <property type="entry name" value="Transposase_17"/>
</dbReference>
<dbReference type="SMART" id="SM01321">
    <property type="entry name" value="Y1_Tnp"/>
    <property type="match status" value="1"/>
</dbReference>
<dbReference type="AlphaFoldDB" id="A0A1F5JAH0"/>
<reference evidence="2 3" key="1">
    <citation type="journal article" date="2016" name="Nat. Commun.">
        <title>Thousands of microbial genomes shed light on interconnected biogeochemical processes in an aquifer system.</title>
        <authorList>
            <person name="Anantharaman K."/>
            <person name="Brown C.T."/>
            <person name="Hug L.A."/>
            <person name="Sharon I."/>
            <person name="Castelle C.J."/>
            <person name="Probst A.J."/>
            <person name="Thomas B.C."/>
            <person name="Singh A."/>
            <person name="Wilkins M.J."/>
            <person name="Karaoz U."/>
            <person name="Brodie E.L."/>
            <person name="Williams K.H."/>
            <person name="Hubbard S.S."/>
            <person name="Banfield J.F."/>
        </authorList>
    </citation>
    <scope>NUCLEOTIDE SEQUENCE [LARGE SCALE GENOMIC DNA]</scope>
</reference>
<evidence type="ECO:0000259" key="1">
    <source>
        <dbReference type="SMART" id="SM01321"/>
    </source>
</evidence>
<comment type="caution">
    <text evidence="2">The sequence shown here is derived from an EMBL/GenBank/DDBJ whole genome shotgun (WGS) entry which is preliminary data.</text>
</comment>
<evidence type="ECO:0000313" key="3">
    <source>
        <dbReference type="Proteomes" id="UP000177042"/>
    </source>
</evidence>
<dbReference type="PANTHER" id="PTHR34322:SF2">
    <property type="entry name" value="TRANSPOSASE IS200-LIKE DOMAIN-CONTAINING PROTEIN"/>
    <property type="match status" value="1"/>
</dbReference>
<dbReference type="Proteomes" id="UP000177042">
    <property type="component" value="Unassembled WGS sequence"/>
</dbReference>
<dbReference type="EMBL" id="MFCX01000023">
    <property type="protein sequence ID" value="OGE25582.1"/>
    <property type="molecule type" value="Genomic_DNA"/>
</dbReference>
<gene>
    <name evidence="2" type="ORF">A3C26_03485</name>
</gene>
<sequence>MPAKNSIKVYAENSYYHIYNRGVEKRSIFQDAQDYGVFLSYLKDYLTPKNEGELQNKLSAPNTSYKEKDKILKLLRLNNFYGEITLLAYCLMTNHFHFFVKQKSALSIDKFMQSLCTRYTMYFNRKYRRVGSLFQAVYKAVLVETERQFIYLSKYIHKQALASQGETLRAWKEKQPCSFAEYLGLRKTNWINPQEVSGYFSKTNPSLSYKNFCLEQDDYSVIQNLTLED</sequence>
<feature type="domain" description="Transposase IS200-like" evidence="1">
    <location>
        <begin position="11"/>
        <end position="159"/>
    </location>
</feature>
<dbReference type="GO" id="GO:0003677">
    <property type="term" value="F:DNA binding"/>
    <property type="evidence" value="ECO:0007669"/>
    <property type="project" value="InterPro"/>
</dbReference>